<name>A0A7D9DVU4_PARCT</name>
<protein>
    <submittedName>
        <fullName evidence="1">Uncharacterized protein</fullName>
    </submittedName>
</protein>
<accession>A0A7D9DVU4</accession>
<sequence length="229" mass="25883">MNETPKKLSHREQCCFLCKKVLANEHDKISVFGKSTIGIPTLVLRATKVDLSFYVRCEKIAICRMSCYKRLTRYKNSLRKVDEIEHEIALKYNMLVPAKSTLPNSKRSLAFEDSHIESNATSSIREVPVPTDITVLMPNPNIPLTCTPINKAKTPHSLPDFEQTETVSVPVEKKTKLSLTVQYPSKTIRRELIDDFAILGEAIAHGSPQRIARAVLKNSTVKNTFLKQF</sequence>
<reference evidence="1" key="1">
    <citation type="submission" date="2020-04" db="EMBL/GenBank/DDBJ databases">
        <authorList>
            <person name="Alioto T."/>
            <person name="Alioto T."/>
            <person name="Gomez Garrido J."/>
        </authorList>
    </citation>
    <scope>NUCLEOTIDE SEQUENCE</scope>
    <source>
        <strain evidence="1">A484AB</strain>
    </source>
</reference>
<evidence type="ECO:0000313" key="1">
    <source>
        <dbReference type="EMBL" id="CAB3993976.1"/>
    </source>
</evidence>
<dbReference type="AlphaFoldDB" id="A0A7D9DVU4"/>
<keyword evidence="2" id="KW-1185">Reference proteome</keyword>
<comment type="caution">
    <text evidence="1">The sequence shown here is derived from an EMBL/GenBank/DDBJ whole genome shotgun (WGS) entry which is preliminary data.</text>
</comment>
<proteinExistence type="predicted"/>
<dbReference type="Proteomes" id="UP001152795">
    <property type="component" value="Unassembled WGS sequence"/>
</dbReference>
<organism evidence="1 2">
    <name type="scientific">Paramuricea clavata</name>
    <name type="common">Red gorgonian</name>
    <name type="synonym">Violescent sea-whip</name>
    <dbReference type="NCBI Taxonomy" id="317549"/>
    <lineage>
        <taxon>Eukaryota</taxon>
        <taxon>Metazoa</taxon>
        <taxon>Cnidaria</taxon>
        <taxon>Anthozoa</taxon>
        <taxon>Octocorallia</taxon>
        <taxon>Malacalcyonacea</taxon>
        <taxon>Plexauridae</taxon>
        <taxon>Paramuricea</taxon>
    </lineage>
</organism>
<evidence type="ECO:0000313" key="2">
    <source>
        <dbReference type="Proteomes" id="UP001152795"/>
    </source>
</evidence>
<gene>
    <name evidence="1" type="ORF">PACLA_8A069686</name>
</gene>
<dbReference type="EMBL" id="CACRXK020002367">
    <property type="protein sequence ID" value="CAB3993976.1"/>
    <property type="molecule type" value="Genomic_DNA"/>
</dbReference>